<dbReference type="EMBL" id="SGPK01000507">
    <property type="protein sequence ID" value="THH03060.1"/>
    <property type="molecule type" value="Genomic_DNA"/>
</dbReference>
<dbReference type="PANTHER" id="PTHR28181:SF2">
    <property type="entry name" value="PHOSPHORIC MONOESTER HYDROLASE"/>
    <property type="match status" value="1"/>
</dbReference>
<dbReference type="Gene3D" id="3.90.1470.20">
    <property type="match status" value="1"/>
</dbReference>
<evidence type="ECO:0000256" key="1">
    <source>
        <dbReference type="ARBA" id="ARBA00022801"/>
    </source>
</evidence>
<proteinExistence type="predicted"/>
<dbReference type="InterPro" id="IPR036412">
    <property type="entry name" value="HAD-like_sf"/>
</dbReference>
<organism evidence="2 3">
    <name type="scientific">Phellinidium pouzarii</name>
    <dbReference type="NCBI Taxonomy" id="167371"/>
    <lineage>
        <taxon>Eukaryota</taxon>
        <taxon>Fungi</taxon>
        <taxon>Dikarya</taxon>
        <taxon>Basidiomycota</taxon>
        <taxon>Agaricomycotina</taxon>
        <taxon>Agaricomycetes</taxon>
        <taxon>Hymenochaetales</taxon>
        <taxon>Hymenochaetaceae</taxon>
        <taxon>Phellinidium</taxon>
    </lineage>
</organism>
<dbReference type="NCBIfam" id="TIGR01488">
    <property type="entry name" value="HAD-SF-IB"/>
    <property type="match status" value="1"/>
</dbReference>
<dbReference type="Gene3D" id="3.40.50.1000">
    <property type="entry name" value="HAD superfamily/HAD-like"/>
    <property type="match status" value="1"/>
</dbReference>
<dbReference type="Proteomes" id="UP000308199">
    <property type="component" value="Unassembled WGS sequence"/>
</dbReference>
<comment type="caution">
    <text evidence="2">The sequence shown here is derived from an EMBL/GenBank/DDBJ whole genome shotgun (WGS) entry which is preliminary data.</text>
</comment>
<dbReference type="PANTHER" id="PTHR28181">
    <property type="entry name" value="UPF0655 PROTEIN YCR015C"/>
    <property type="match status" value="1"/>
</dbReference>
<sequence>MTDNLGFGKAERRKGNVKILSGETTFRDAFKLMLASVSEKHSFEECKEVLKKNIILDPGFKEFFRWCKANDIPFVIVSSGMTPLIRAVLSNLLGDEDAATIDIISNDVEVFPDGKWEIKYRHPTSGFGHDKSQAILPYKLLSDPPTLFFFGDGVSDMSAARHADVLYVKTIEGNENDLHAYCTREGIKHVPFTDFSQALESVQSIVTGVRTKEEVLEAAASLTV</sequence>
<protein>
    <recommendedName>
        <fullName evidence="4">Phosphoserine phosphatase</fullName>
    </recommendedName>
</protein>
<evidence type="ECO:0008006" key="4">
    <source>
        <dbReference type="Google" id="ProtNLM"/>
    </source>
</evidence>
<dbReference type="InterPro" id="IPR050849">
    <property type="entry name" value="HAD-like_hydrolase_phosphatase"/>
</dbReference>
<dbReference type="NCBIfam" id="TIGR01489">
    <property type="entry name" value="DKMTPPase-SF"/>
    <property type="match status" value="1"/>
</dbReference>
<dbReference type="SUPFAM" id="SSF56784">
    <property type="entry name" value="HAD-like"/>
    <property type="match status" value="1"/>
</dbReference>
<dbReference type="OrthoDB" id="10014216at2759"/>
<dbReference type="Pfam" id="PF12710">
    <property type="entry name" value="HAD"/>
    <property type="match status" value="1"/>
</dbReference>
<accession>A0A4S4L0X9</accession>
<name>A0A4S4L0X9_9AGAM</name>
<gene>
    <name evidence="2" type="ORF">EW145_g6563</name>
</gene>
<dbReference type="InterPro" id="IPR023214">
    <property type="entry name" value="HAD_sf"/>
</dbReference>
<reference evidence="2 3" key="1">
    <citation type="submission" date="2019-02" db="EMBL/GenBank/DDBJ databases">
        <title>Genome sequencing of the rare red list fungi Phellinidium pouzarii.</title>
        <authorList>
            <person name="Buettner E."/>
            <person name="Kellner H."/>
        </authorList>
    </citation>
    <scope>NUCLEOTIDE SEQUENCE [LARGE SCALE GENOMIC DNA]</scope>
    <source>
        <strain evidence="2 3">DSM 108285</strain>
    </source>
</reference>
<dbReference type="InterPro" id="IPR006384">
    <property type="entry name" value="HAD_hydro_PyrdxlP_Pase-like"/>
</dbReference>
<keyword evidence="1" id="KW-0378">Hydrolase</keyword>
<dbReference type="AlphaFoldDB" id="A0A4S4L0X9"/>
<dbReference type="GO" id="GO:0016791">
    <property type="term" value="F:phosphatase activity"/>
    <property type="evidence" value="ECO:0007669"/>
    <property type="project" value="InterPro"/>
</dbReference>
<evidence type="ECO:0000313" key="2">
    <source>
        <dbReference type="EMBL" id="THH03060.1"/>
    </source>
</evidence>
<keyword evidence="3" id="KW-1185">Reference proteome</keyword>
<evidence type="ECO:0000313" key="3">
    <source>
        <dbReference type="Proteomes" id="UP000308199"/>
    </source>
</evidence>